<reference evidence="3" key="1">
    <citation type="submission" date="2018-02" db="EMBL/GenBank/DDBJ databases">
        <authorList>
            <person name="Hausmann B."/>
        </authorList>
    </citation>
    <scope>NUCLEOTIDE SEQUENCE [LARGE SCALE GENOMIC DNA]</scope>
    <source>
        <strain evidence="3">Peat soil MAG SbA1</strain>
    </source>
</reference>
<gene>
    <name evidence="2" type="ORF">SBA1_100068</name>
</gene>
<evidence type="ECO:0000313" key="2">
    <source>
        <dbReference type="EMBL" id="SPF31612.1"/>
    </source>
</evidence>
<proteinExistence type="predicted"/>
<name>A0A2U3JW12_9BACT</name>
<organism evidence="2 3">
    <name type="scientific">Candidatus Sulfotelmatobacter kueseliae</name>
    <dbReference type="NCBI Taxonomy" id="2042962"/>
    <lineage>
        <taxon>Bacteria</taxon>
        <taxon>Pseudomonadati</taxon>
        <taxon>Acidobacteriota</taxon>
        <taxon>Terriglobia</taxon>
        <taxon>Terriglobales</taxon>
        <taxon>Candidatus Korobacteraceae</taxon>
        <taxon>Candidatus Sulfotelmatobacter</taxon>
    </lineage>
</organism>
<evidence type="ECO:0000256" key="1">
    <source>
        <dbReference type="SAM" id="Coils"/>
    </source>
</evidence>
<protein>
    <submittedName>
        <fullName evidence="2">Uncharacterized protein</fullName>
    </submittedName>
</protein>
<evidence type="ECO:0000313" key="3">
    <source>
        <dbReference type="Proteomes" id="UP000238701"/>
    </source>
</evidence>
<dbReference type="Proteomes" id="UP000238701">
    <property type="component" value="Unassembled WGS sequence"/>
</dbReference>
<dbReference type="AlphaFoldDB" id="A0A2U3JW12"/>
<keyword evidence="1" id="KW-0175">Coiled coil</keyword>
<sequence length="87" mass="10645">MNFVQKSIQRTRETFREMQRQAAIWRKRRREAEEKNNAALELLLDDIRQEIGLPLTEKNLPTYMLFVQGYLRDRQQKEDEWDGEDFL</sequence>
<feature type="coiled-coil region" evidence="1">
    <location>
        <begin position="1"/>
        <end position="50"/>
    </location>
</feature>
<dbReference type="EMBL" id="OMOD01000002">
    <property type="protein sequence ID" value="SPF31612.1"/>
    <property type="molecule type" value="Genomic_DNA"/>
</dbReference>
<accession>A0A2U3JW12</accession>